<keyword evidence="2" id="KW-1185">Reference proteome</keyword>
<evidence type="ECO:0000313" key="1">
    <source>
        <dbReference type="EMBL" id="QOC67653.1"/>
    </source>
</evidence>
<sequence length="87" mass="10293">MKPALRRLSYYLHSIPCGNRFSKSWRYAYNSSPHTIAAYWSCYHFQLIIDRYFIPSSGYVSVRLPPNRLQKIVVTSRPKGDWLISCY</sequence>
<proteinExistence type="predicted"/>
<dbReference type="EMBL" id="MT740314">
    <property type="protein sequence ID" value="QOC67653.1"/>
    <property type="molecule type" value="Genomic_DNA"/>
</dbReference>
<dbReference type="Proteomes" id="UP000594702">
    <property type="component" value="Segment"/>
</dbReference>
<protein>
    <submittedName>
        <fullName evidence="1">Uncharacterized protein</fullName>
    </submittedName>
</protein>
<organism evidence="1 2">
    <name type="scientific">Escherichia phage JEP1</name>
    <dbReference type="NCBI Taxonomy" id="2759218"/>
    <lineage>
        <taxon>Viruses</taxon>
        <taxon>Duplodnaviria</taxon>
        <taxon>Heunggongvirae</taxon>
        <taxon>Uroviricota</taxon>
        <taxon>Caudoviricetes</taxon>
        <taxon>Vequintavirinae</taxon>
        <taxon>Vequintavirus</taxon>
        <taxon>Vequintavirus JEP1</taxon>
    </lineage>
</organism>
<evidence type="ECO:0000313" key="2">
    <source>
        <dbReference type="Proteomes" id="UP000594702"/>
    </source>
</evidence>
<reference evidence="1 2" key="1">
    <citation type="submission" date="2020-07" db="EMBL/GenBank/DDBJ databases">
        <authorList>
            <person name="Kim J."/>
            <person name="Ryu S."/>
            <person name="Jeon B."/>
        </authorList>
    </citation>
    <scope>NUCLEOTIDE SEQUENCE [LARGE SCALE GENOMIC DNA]</scope>
</reference>
<gene>
    <name evidence="1" type="ORF">JEP1_026</name>
</gene>
<accession>A0A7S6HUW0</accession>
<name>A0A7S6HUW0_9CAUD</name>